<dbReference type="InParanoid" id="A0A0C3NCZ6"/>
<feature type="coiled-coil region" evidence="2">
    <location>
        <begin position="184"/>
        <end position="211"/>
    </location>
</feature>
<dbReference type="GO" id="GO:0015074">
    <property type="term" value="P:DNA integration"/>
    <property type="evidence" value="ECO:0007669"/>
    <property type="project" value="InterPro"/>
</dbReference>
<dbReference type="GO" id="GO:0005634">
    <property type="term" value="C:nucleus"/>
    <property type="evidence" value="ECO:0007669"/>
    <property type="project" value="UniProtKB-ARBA"/>
</dbReference>
<feature type="region of interest" description="Disordered" evidence="3">
    <location>
        <begin position="491"/>
        <end position="531"/>
    </location>
</feature>
<reference evidence="6 7" key="1">
    <citation type="submission" date="2014-04" db="EMBL/GenBank/DDBJ databases">
        <authorList>
            <consortium name="DOE Joint Genome Institute"/>
            <person name="Kuo A."/>
            <person name="Kohler A."/>
            <person name="Costa M.D."/>
            <person name="Nagy L.G."/>
            <person name="Floudas D."/>
            <person name="Copeland A."/>
            <person name="Barry K.W."/>
            <person name="Cichocki N."/>
            <person name="Veneault-Fourrey C."/>
            <person name="LaButti K."/>
            <person name="Lindquist E.A."/>
            <person name="Lipzen A."/>
            <person name="Lundell T."/>
            <person name="Morin E."/>
            <person name="Murat C."/>
            <person name="Sun H."/>
            <person name="Tunlid A."/>
            <person name="Henrissat B."/>
            <person name="Grigoriev I.V."/>
            <person name="Hibbett D.S."/>
            <person name="Martin F."/>
            <person name="Nordberg H.P."/>
            <person name="Cantor M.N."/>
            <person name="Hua S.X."/>
        </authorList>
    </citation>
    <scope>NUCLEOTIDE SEQUENCE [LARGE SCALE GENOMIC DNA]</scope>
    <source>
        <strain evidence="6 7">Marx 270</strain>
    </source>
</reference>
<evidence type="ECO:0000256" key="2">
    <source>
        <dbReference type="SAM" id="Coils"/>
    </source>
</evidence>
<dbReference type="HOGENOM" id="CLU_394889_0_0_1"/>
<dbReference type="OrthoDB" id="2659140at2759"/>
<reference evidence="7" key="2">
    <citation type="submission" date="2015-01" db="EMBL/GenBank/DDBJ databases">
        <title>Evolutionary Origins and Diversification of the Mycorrhizal Mutualists.</title>
        <authorList>
            <consortium name="DOE Joint Genome Institute"/>
            <consortium name="Mycorrhizal Genomics Consortium"/>
            <person name="Kohler A."/>
            <person name="Kuo A."/>
            <person name="Nagy L.G."/>
            <person name="Floudas D."/>
            <person name="Copeland A."/>
            <person name="Barry K.W."/>
            <person name="Cichocki N."/>
            <person name="Veneault-Fourrey C."/>
            <person name="LaButti K."/>
            <person name="Lindquist E.A."/>
            <person name="Lipzen A."/>
            <person name="Lundell T."/>
            <person name="Morin E."/>
            <person name="Murat C."/>
            <person name="Riley R."/>
            <person name="Ohm R."/>
            <person name="Sun H."/>
            <person name="Tunlid A."/>
            <person name="Henrissat B."/>
            <person name="Grigoriev I.V."/>
            <person name="Hibbett D.S."/>
            <person name="Martin F."/>
        </authorList>
    </citation>
    <scope>NUCLEOTIDE SEQUENCE [LARGE SCALE GENOMIC DNA]</scope>
    <source>
        <strain evidence="7">Marx 270</strain>
    </source>
</reference>
<feature type="domain" description="Chromo" evidence="4">
    <location>
        <begin position="310"/>
        <end position="359"/>
    </location>
</feature>
<dbReference type="InterPro" id="IPR023780">
    <property type="entry name" value="Chromo_domain"/>
</dbReference>
<dbReference type="InterPro" id="IPR016197">
    <property type="entry name" value="Chromo-like_dom_sf"/>
</dbReference>
<dbReference type="SUPFAM" id="SSF53098">
    <property type="entry name" value="Ribonuclease H-like"/>
    <property type="match status" value="1"/>
</dbReference>
<name>A0A0C3NCZ6_PISTI</name>
<dbReference type="Gene3D" id="3.30.420.10">
    <property type="entry name" value="Ribonuclease H-like superfamily/Ribonuclease H"/>
    <property type="match status" value="1"/>
</dbReference>
<evidence type="ECO:0000256" key="1">
    <source>
        <dbReference type="ARBA" id="ARBA00022884"/>
    </source>
</evidence>
<dbReference type="SUPFAM" id="SSF54160">
    <property type="entry name" value="Chromo domain-like"/>
    <property type="match status" value="1"/>
</dbReference>
<dbReference type="PROSITE" id="PS50994">
    <property type="entry name" value="INTEGRASE"/>
    <property type="match status" value="1"/>
</dbReference>
<dbReference type="STRING" id="870435.A0A0C3NCZ6"/>
<accession>A0A0C3NCZ6</accession>
<dbReference type="InterPro" id="IPR001584">
    <property type="entry name" value="Integrase_cat-core"/>
</dbReference>
<feature type="compositionally biased region" description="Low complexity" evidence="3">
    <location>
        <begin position="500"/>
        <end position="512"/>
    </location>
</feature>
<evidence type="ECO:0000259" key="4">
    <source>
        <dbReference type="PROSITE" id="PS50013"/>
    </source>
</evidence>
<dbReference type="InterPro" id="IPR056924">
    <property type="entry name" value="SH3_Tf2-1"/>
</dbReference>
<keyword evidence="7" id="KW-1185">Reference proteome</keyword>
<feature type="region of interest" description="Disordered" evidence="3">
    <location>
        <begin position="674"/>
        <end position="698"/>
    </location>
</feature>
<feature type="region of interest" description="Disordered" evidence="3">
    <location>
        <begin position="543"/>
        <end position="562"/>
    </location>
</feature>
<gene>
    <name evidence="6" type="ORF">M404DRAFT_30943</name>
</gene>
<dbReference type="SMART" id="SM00298">
    <property type="entry name" value="CHROMO"/>
    <property type="match status" value="1"/>
</dbReference>
<dbReference type="InterPro" id="IPR012337">
    <property type="entry name" value="RNaseH-like_sf"/>
</dbReference>
<dbReference type="GO" id="GO:0003723">
    <property type="term" value="F:RNA binding"/>
    <property type="evidence" value="ECO:0007669"/>
    <property type="project" value="UniProtKB-KW"/>
</dbReference>
<evidence type="ECO:0000313" key="6">
    <source>
        <dbReference type="EMBL" id="KIN98979.1"/>
    </source>
</evidence>
<feature type="domain" description="Integrase catalytic" evidence="5">
    <location>
        <begin position="11"/>
        <end position="171"/>
    </location>
</feature>
<dbReference type="EMBL" id="KN832010">
    <property type="protein sequence ID" value="KIN98979.1"/>
    <property type="molecule type" value="Genomic_DNA"/>
</dbReference>
<protein>
    <recommendedName>
        <fullName evidence="8">Integrase catalytic domain-containing protein</fullName>
    </recommendedName>
</protein>
<feature type="compositionally biased region" description="Acidic residues" evidence="3">
    <location>
        <begin position="676"/>
        <end position="685"/>
    </location>
</feature>
<dbReference type="AlphaFoldDB" id="A0A0C3NCZ6"/>
<evidence type="ECO:0000313" key="7">
    <source>
        <dbReference type="Proteomes" id="UP000054217"/>
    </source>
</evidence>
<evidence type="ECO:0000256" key="3">
    <source>
        <dbReference type="SAM" id="MobiDB-lite"/>
    </source>
</evidence>
<dbReference type="GO" id="GO:0006338">
    <property type="term" value="P:chromatin remodeling"/>
    <property type="evidence" value="ECO:0007669"/>
    <property type="project" value="UniProtKB-ARBA"/>
</dbReference>
<evidence type="ECO:0008006" key="8">
    <source>
        <dbReference type="Google" id="ProtNLM"/>
    </source>
</evidence>
<dbReference type="InterPro" id="IPR036397">
    <property type="entry name" value="RNaseH_sf"/>
</dbReference>
<dbReference type="PROSITE" id="PS50013">
    <property type="entry name" value="CHROMO_2"/>
    <property type="match status" value="1"/>
</dbReference>
<organism evidence="6 7">
    <name type="scientific">Pisolithus tinctorius Marx 270</name>
    <dbReference type="NCBI Taxonomy" id="870435"/>
    <lineage>
        <taxon>Eukaryota</taxon>
        <taxon>Fungi</taxon>
        <taxon>Dikarya</taxon>
        <taxon>Basidiomycota</taxon>
        <taxon>Agaricomycotina</taxon>
        <taxon>Agaricomycetes</taxon>
        <taxon>Agaricomycetidae</taxon>
        <taxon>Boletales</taxon>
        <taxon>Sclerodermatineae</taxon>
        <taxon>Pisolithaceae</taxon>
        <taxon>Pisolithus</taxon>
    </lineage>
</organism>
<dbReference type="InterPro" id="IPR000953">
    <property type="entry name" value="Chromo/chromo_shadow_dom"/>
</dbReference>
<proteinExistence type="predicted"/>
<evidence type="ECO:0000259" key="5">
    <source>
        <dbReference type="PROSITE" id="PS50994"/>
    </source>
</evidence>
<keyword evidence="1" id="KW-0694">RNA-binding</keyword>
<dbReference type="Proteomes" id="UP000054217">
    <property type="component" value="Unassembled WGS sequence"/>
</dbReference>
<dbReference type="Pfam" id="PF24626">
    <property type="entry name" value="SH3_Tf2-1"/>
    <property type="match status" value="1"/>
</dbReference>
<dbReference type="InterPro" id="IPR050951">
    <property type="entry name" value="Retrovirus_Pol_polyprotein"/>
</dbReference>
<sequence>MTPPLTPIASTSTHPFQQISCDLVTDLPISDSYDSLLVVVDHGLTKGVILTPTKKTASAADIAALFFKKVYSRFGLYDKIISDRGPQFASAFAKELASLLGYSLALSTAYHPQTDGETEHVNQEVETYLCIFCQNDPTSWVNNLPMAEFTHNHCPHSVTHQSPFYLMYRYEPKPLLSLITETHLPTAESRLEELRKAREEALAAHDLARKTMKDRSSRPFTPFQKGDKVWLEAHNLKCSYENRKLAPKREGPFTISDILSPVMYRLAIPSQWKIHNVFHASLLLPYRENNVHRPNFLALPPDLINEEEEYEVEAIVGHKRSSRGHAFLIKWKGYPSSENSWQKESHLEHADDTLSTYKKCFPKDFPPQKQPTRCSTRTIRNIVFEMPPRRYTYPREPSHHHTPFARRQRQPASDQMIASYRLFIADPAIIGTIYHEVDEDSPLDLVYHATIQALRLEELSRYQVPLLLKLFDVLGGADLVYNVCQYPTLIAPPPPGSRRPSTATSPLVSSVSPSPPASSPSSSSHSSHSLRRADRPRTCCLSGPNPQSCESHDSPSEVDPETAFGVSRAELDYTLNIVETLAQLLPTPVLNAMTEFDRPLTPSDPRYRQACYVCHCLGHIHVNCGLYECPLCHTTRPGYTQAQCPSICPCRPLQDRIATPALVDDRTLVRSKDNDLYDNDNDFDDSTISNMSREPYGE</sequence>
<dbReference type="Gene3D" id="2.40.50.40">
    <property type="match status" value="1"/>
</dbReference>
<dbReference type="Pfam" id="PF00385">
    <property type="entry name" value="Chromo"/>
    <property type="match status" value="1"/>
</dbReference>
<dbReference type="PANTHER" id="PTHR37984">
    <property type="entry name" value="PROTEIN CBG26694"/>
    <property type="match status" value="1"/>
</dbReference>
<keyword evidence="2" id="KW-0175">Coiled coil</keyword>
<dbReference type="PANTHER" id="PTHR37984:SF5">
    <property type="entry name" value="PROTEIN NYNRIN-LIKE"/>
    <property type="match status" value="1"/>
</dbReference>